<proteinExistence type="predicted"/>
<evidence type="ECO:0000256" key="1">
    <source>
        <dbReference type="SAM" id="MobiDB-lite"/>
    </source>
</evidence>
<dbReference type="Proteomes" id="UP001236369">
    <property type="component" value="Unassembled WGS sequence"/>
</dbReference>
<organism evidence="2 3">
    <name type="scientific">Methylobacterium persicinum</name>
    <dbReference type="NCBI Taxonomy" id="374426"/>
    <lineage>
        <taxon>Bacteria</taxon>
        <taxon>Pseudomonadati</taxon>
        <taxon>Pseudomonadota</taxon>
        <taxon>Alphaproteobacteria</taxon>
        <taxon>Hyphomicrobiales</taxon>
        <taxon>Methylobacteriaceae</taxon>
        <taxon>Methylobacterium</taxon>
    </lineage>
</organism>
<evidence type="ECO:0000313" key="3">
    <source>
        <dbReference type="Proteomes" id="UP001236369"/>
    </source>
</evidence>
<dbReference type="InterPro" id="IPR011738">
    <property type="entry name" value="Phage_CHP"/>
</dbReference>
<dbReference type="RefSeq" id="WP_238252273.1">
    <property type="nucleotide sequence ID" value="NZ_BPQX01000054.1"/>
</dbReference>
<dbReference type="Gene3D" id="1.10.3230.30">
    <property type="entry name" value="Phage gp6-like head-tail connector protein"/>
    <property type="match status" value="1"/>
</dbReference>
<dbReference type="EMBL" id="JAUSVV010000001">
    <property type="protein sequence ID" value="MDQ0441101.1"/>
    <property type="molecule type" value="Genomic_DNA"/>
</dbReference>
<sequence length="187" mass="19772">MTPIRAETTPVEPVSVADLRLYLRLDPEDGGVEDGLLANLVSAARASLEIEARRVLVPGRYRILLAEWPLEGWLPLPLSPLVGLVRAGLTAADGTVTDLPGGMVSIGPDLIEAPGLQIAGDLPDLGGRRILIEVTAGYGGDGPAIPEDLRVAVLRLAAAGYEHRGDEAGMTQGDLPRLAAPRRRLRL</sequence>
<name>A0ABU0HHW8_9HYPH</name>
<dbReference type="NCBIfam" id="TIGR02215">
    <property type="entry name" value="phage_chp_gp8"/>
    <property type="match status" value="1"/>
</dbReference>
<feature type="region of interest" description="Disordered" evidence="1">
    <location>
        <begin position="166"/>
        <end position="187"/>
    </location>
</feature>
<comment type="caution">
    <text evidence="2">The sequence shown here is derived from an EMBL/GenBank/DDBJ whole genome shotgun (WGS) entry which is preliminary data.</text>
</comment>
<keyword evidence="3" id="KW-1185">Reference proteome</keyword>
<reference evidence="2 3" key="1">
    <citation type="submission" date="2023-07" db="EMBL/GenBank/DDBJ databases">
        <title>Genomic Encyclopedia of Type Strains, Phase IV (KMG-IV): sequencing the most valuable type-strain genomes for metagenomic binning, comparative biology and taxonomic classification.</title>
        <authorList>
            <person name="Goeker M."/>
        </authorList>
    </citation>
    <scope>NUCLEOTIDE SEQUENCE [LARGE SCALE GENOMIC DNA]</scope>
    <source>
        <strain evidence="2 3">DSM 19562</strain>
    </source>
</reference>
<accession>A0ABU0HHW8</accession>
<protein>
    <submittedName>
        <fullName evidence="2">PhiE125 gp8 family phage protein</fullName>
    </submittedName>
</protein>
<evidence type="ECO:0000313" key="2">
    <source>
        <dbReference type="EMBL" id="MDQ0441101.1"/>
    </source>
</evidence>
<gene>
    <name evidence="2" type="ORF">QO016_000578</name>
</gene>